<evidence type="ECO:0000313" key="1">
    <source>
        <dbReference type="EMBL" id="OSS49551.1"/>
    </source>
</evidence>
<reference evidence="1 2" key="1">
    <citation type="journal article" date="2017" name="Genome Announc.">
        <title>Genome sequence of the saprophytic ascomycete Epicoccum nigrum ICMP 19927 strain isolated from New Zealand.</title>
        <authorList>
            <person name="Fokin M."/>
            <person name="Fleetwood D."/>
            <person name="Weir B.S."/>
            <person name="Villas-Boas S.G."/>
        </authorList>
    </citation>
    <scope>NUCLEOTIDE SEQUENCE [LARGE SCALE GENOMIC DNA]</scope>
    <source>
        <strain evidence="1 2">ICMP 19927</strain>
    </source>
</reference>
<accession>A0A1Y2M0L0</accession>
<gene>
    <name evidence="1" type="ORF">B5807_06072</name>
</gene>
<dbReference type="Gene3D" id="3.80.10.10">
    <property type="entry name" value="Ribonuclease Inhibitor"/>
    <property type="match status" value="1"/>
</dbReference>
<dbReference type="OMA" id="MHEPTRT"/>
<dbReference type="SUPFAM" id="SSF52047">
    <property type="entry name" value="RNI-like"/>
    <property type="match status" value="1"/>
</dbReference>
<keyword evidence="2" id="KW-1185">Reference proteome</keyword>
<dbReference type="EMBL" id="KZ107843">
    <property type="protein sequence ID" value="OSS49551.1"/>
    <property type="molecule type" value="Genomic_DNA"/>
</dbReference>
<protein>
    <recommendedName>
        <fullName evidence="3">F-box domain-containing protein</fullName>
    </recommendedName>
</protein>
<name>A0A1Y2M0L0_EPING</name>
<sequence length="529" mass="61436">MTTFEDLDDDVLYLILEYLYLERSAVLRTLRGSSRRLKDFADAVAHRTLSLIDDEAHKQITYRLAERLKDHVDQLRYYVRSLRIVNFKGDADSYCLNSALIVKCITRIQRLETFSWDCNQPMSTQILDVLQQQFFKAQVCANIALTSQVLLNIPQLHRLDVSVPCLDYFHDQRVSLFNDLKQALLRLSSLRHLSIDTYTDDKIFRLQGVSLNRLQIPLESGDRLPSLVTLELRSTSYDFDADHCQHLLESIDCNKLEQLTIASFNPISFFDTFSGYLPSLTYLDISYVSDIRNDPRHNRLRACSGFLTSLKSLQSLVFRFDNLDFRSDFASVQQNVHGPHLLHLSLLARPANSTGPELSGNIRKYLWKFANLKSLKMEFPSIRSYHRCLHCEGCNGEDHFQFSFIPPLPSLTEVNLSVRVHSSEQPLITTINKHAHCAIRHLWTTFASKPNSQLETLSLRFWRWETGRTTELKETIYDTMRLRGRLTIRVRHNRKIPVTVYNEICKEQEDGLVLVRFDELDQREGTVEL</sequence>
<proteinExistence type="predicted"/>
<dbReference type="InterPro" id="IPR032675">
    <property type="entry name" value="LRR_dom_sf"/>
</dbReference>
<organism evidence="1 2">
    <name type="scientific">Epicoccum nigrum</name>
    <name type="common">Soil fungus</name>
    <name type="synonym">Epicoccum purpurascens</name>
    <dbReference type="NCBI Taxonomy" id="105696"/>
    <lineage>
        <taxon>Eukaryota</taxon>
        <taxon>Fungi</taxon>
        <taxon>Dikarya</taxon>
        <taxon>Ascomycota</taxon>
        <taxon>Pezizomycotina</taxon>
        <taxon>Dothideomycetes</taxon>
        <taxon>Pleosporomycetidae</taxon>
        <taxon>Pleosporales</taxon>
        <taxon>Pleosporineae</taxon>
        <taxon>Didymellaceae</taxon>
        <taxon>Epicoccum</taxon>
    </lineage>
</organism>
<evidence type="ECO:0008006" key="3">
    <source>
        <dbReference type="Google" id="ProtNLM"/>
    </source>
</evidence>
<dbReference type="InParanoid" id="A0A1Y2M0L0"/>
<evidence type="ECO:0000313" key="2">
    <source>
        <dbReference type="Proteomes" id="UP000193240"/>
    </source>
</evidence>
<dbReference type="AlphaFoldDB" id="A0A1Y2M0L0"/>
<dbReference type="Proteomes" id="UP000193240">
    <property type="component" value="Unassembled WGS sequence"/>
</dbReference>